<evidence type="ECO:0000259" key="1">
    <source>
        <dbReference type="PROSITE" id="PS50921"/>
    </source>
</evidence>
<dbReference type="RefSeq" id="WP_352063342.1">
    <property type="nucleotide sequence ID" value="NZ_JBEPAZ010000006.1"/>
</dbReference>
<dbReference type="Pfam" id="PF03861">
    <property type="entry name" value="ANTAR"/>
    <property type="match status" value="1"/>
</dbReference>
<proteinExistence type="predicted"/>
<evidence type="ECO:0000313" key="3">
    <source>
        <dbReference type="Proteomes" id="UP001470023"/>
    </source>
</evidence>
<protein>
    <submittedName>
        <fullName evidence="2">ANTAR domain-containing protein</fullName>
    </submittedName>
</protein>
<name>A0ABV1U4D8_9ACTN</name>
<dbReference type="InterPro" id="IPR005561">
    <property type="entry name" value="ANTAR"/>
</dbReference>
<dbReference type="EMBL" id="JBEPAZ010000006">
    <property type="protein sequence ID" value="MER6428121.1"/>
    <property type="molecule type" value="Genomic_DNA"/>
</dbReference>
<gene>
    <name evidence="2" type="ORF">ABT272_10285</name>
</gene>
<dbReference type="InterPro" id="IPR011006">
    <property type="entry name" value="CheY-like_superfamily"/>
</dbReference>
<dbReference type="SUPFAM" id="SSF52172">
    <property type="entry name" value="CheY-like"/>
    <property type="match status" value="1"/>
</dbReference>
<organism evidence="2 3">
    <name type="scientific">Streptomyces sp. 900105245</name>
    <dbReference type="NCBI Taxonomy" id="3154379"/>
    <lineage>
        <taxon>Bacteria</taxon>
        <taxon>Bacillati</taxon>
        <taxon>Actinomycetota</taxon>
        <taxon>Actinomycetes</taxon>
        <taxon>Kitasatosporales</taxon>
        <taxon>Streptomycetaceae</taxon>
        <taxon>Streptomyces</taxon>
    </lineage>
</organism>
<dbReference type="Gene3D" id="1.10.10.10">
    <property type="entry name" value="Winged helix-like DNA-binding domain superfamily/Winged helix DNA-binding domain"/>
    <property type="match status" value="1"/>
</dbReference>
<dbReference type="InterPro" id="IPR036388">
    <property type="entry name" value="WH-like_DNA-bd_sf"/>
</dbReference>
<comment type="caution">
    <text evidence="2">The sequence shown here is derived from an EMBL/GenBank/DDBJ whole genome shotgun (WGS) entry which is preliminary data.</text>
</comment>
<evidence type="ECO:0000313" key="2">
    <source>
        <dbReference type="EMBL" id="MER6428121.1"/>
    </source>
</evidence>
<keyword evidence="3" id="KW-1185">Reference proteome</keyword>
<feature type="domain" description="ANTAR" evidence="1">
    <location>
        <begin position="84"/>
        <end position="145"/>
    </location>
</feature>
<dbReference type="SMART" id="SM01012">
    <property type="entry name" value="ANTAR"/>
    <property type="match status" value="1"/>
</dbReference>
<accession>A0ABV1U4D8</accession>
<sequence length="169" mass="18526">MSRDPLPLSEVHATGRCAPWHGMHGDSIRGDSRIVVLAIPYGIVDPGGRPAVWDVIMMEKSLNGTPMRLEGHLVPGRTPLLNKISELQTEISQLQEAVVSHTAVDQAIGVVITLGGLHPEQGFQVLREVSQRTNTKLRQVSELIVDWVHGEQLPDEIRTALSKALARAR</sequence>
<dbReference type="Proteomes" id="UP001470023">
    <property type="component" value="Unassembled WGS sequence"/>
</dbReference>
<reference evidence="2 3" key="1">
    <citation type="submission" date="2024-06" db="EMBL/GenBank/DDBJ databases">
        <title>The Natural Products Discovery Center: Release of the First 8490 Sequenced Strains for Exploring Actinobacteria Biosynthetic Diversity.</title>
        <authorList>
            <person name="Kalkreuter E."/>
            <person name="Kautsar S.A."/>
            <person name="Yang D."/>
            <person name="Bader C.D."/>
            <person name="Teijaro C.N."/>
            <person name="Fluegel L."/>
            <person name="Davis C.M."/>
            <person name="Simpson J.R."/>
            <person name="Lauterbach L."/>
            <person name="Steele A.D."/>
            <person name="Gui C."/>
            <person name="Meng S."/>
            <person name="Li G."/>
            <person name="Viehrig K."/>
            <person name="Ye F."/>
            <person name="Su P."/>
            <person name="Kiefer A.F."/>
            <person name="Nichols A."/>
            <person name="Cepeda A.J."/>
            <person name="Yan W."/>
            <person name="Fan B."/>
            <person name="Jiang Y."/>
            <person name="Adhikari A."/>
            <person name="Zheng C.-J."/>
            <person name="Schuster L."/>
            <person name="Cowan T.M."/>
            <person name="Smanski M.J."/>
            <person name="Chevrette M.G."/>
            <person name="De Carvalho L.P.S."/>
            <person name="Shen B."/>
        </authorList>
    </citation>
    <scope>NUCLEOTIDE SEQUENCE [LARGE SCALE GENOMIC DNA]</scope>
    <source>
        <strain evidence="2 3">NPDC001166</strain>
    </source>
</reference>
<dbReference type="PROSITE" id="PS50921">
    <property type="entry name" value="ANTAR"/>
    <property type="match status" value="1"/>
</dbReference>